<accession>A0A1V4KA74</accession>
<protein>
    <submittedName>
        <fullName evidence="1">Uncharacterized protein</fullName>
    </submittedName>
</protein>
<evidence type="ECO:0000313" key="1">
    <source>
        <dbReference type="EMBL" id="OPJ81285.1"/>
    </source>
</evidence>
<comment type="caution">
    <text evidence="1">The sequence shown here is derived from an EMBL/GenBank/DDBJ whole genome shotgun (WGS) entry which is preliminary data.</text>
</comment>
<name>A0A1V4KA74_PATFA</name>
<sequence length="69" mass="8216">MHRHTNTTVSKFEWERLHICLTKRQNRTELGRFNEKNKFPGRFHTSPSRKSQCFIQTVHDIKLSSQTCG</sequence>
<reference evidence="1 2" key="1">
    <citation type="submission" date="2016-02" db="EMBL/GenBank/DDBJ databases">
        <title>Band-tailed pigeon sequencing and assembly.</title>
        <authorList>
            <person name="Soares A.E."/>
            <person name="Novak B.J."/>
            <person name="Rice E.S."/>
            <person name="O'Connell B."/>
            <person name="Chang D."/>
            <person name="Weber S."/>
            <person name="Shapiro B."/>
        </authorList>
    </citation>
    <scope>NUCLEOTIDE SEQUENCE [LARGE SCALE GENOMIC DNA]</scope>
    <source>
        <strain evidence="1">BTP2013</strain>
        <tissue evidence="1">Blood</tissue>
    </source>
</reference>
<evidence type="ECO:0000313" key="2">
    <source>
        <dbReference type="Proteomes" id="UP000190648"/>
    </source>
</evidence>
<dbReference type="Proteomes" id="UP000190648">
    <property type="component" value="Unassembled WGS sequence"/>
</dbReference>
<keyword evidence="2" id="KW-1185">Reference proteome</keyword>
<dbReference type="EMBL" id="LSYS01003973">
    <property type="protein sequence ID" value="OPJ81285.1"/>
    <property type="molecule type" value="Genomic_DNA"/>
</dbReference>
<dbReference type="AlphaFoldDB" id="A0A1V4KA74"/>
<gene>
    <name evidence="1" type="ORF">AV530_009764</name>
</gene>
<proteinExistence type="predicted"/>
<organism evidence="1 2">
    <name type="scientific">Patagioenas fasciata monilis</name>
    <dbReference type="NCBI Taxonomy" id="372326"/>
    <lineage>
        <taxon>Eukaryota</taxon>
        <taxon>Metazoa</taxon>
        <taxon>Chordata</taxon>
        <taxon>Craniata</taxon>
        <taxon>Vertebrata</taxon>
        <taxon>Euteleostomi</taxon>
        <taxon>Archelosauria</taxon>
        <taxon>Archosauria</taxon>
        <taxon>Dinosauria</taxon>
        <taxon>Saurischia</taxon>
        <taxon>Theropoda</taxon>
        <taxon>Coelurosauria</taxon>
        <taxon>Aves</taxon>
        <taxon>Neognathae</taxon>
        <taxon>Neoaves</taxon>
        <taxon>Columbimorphae</taxon>
        <taxon>Columbiformes</taxon>
        <taxon>Columbidae</taxon>
        <taxon>Patagioenas</taxon>
    </lineage>
</organism>